<feature type="non-terminal residue" evidence="3">
    <location>
        <position position="1"/>
    </location>
</feature>
<dbReference type="Gene3D" id="1.10.287.210">
    <property type="match status" value="1"/>
</dbReference>
<keyword evidence="2" id="KW-0812">Transmembrane</keyword>
<dbReference type="Proteomes" id="UP000642973">
    <property type="component" value="Unassembled WGS sequence"/>
</dbReference>
<accession>A0A851CX69</accession>
<keyword evidence="1" id="KW-1015">Disulfide bond</keyword>
<name>A0A851CX69_CALVR</name>
<dbReference type="SUPFAM" id="SSF58069">
    <property type="entry name" value="Virus ectodomain"/>
    <property type="match status" value="1"/>
</dbReference>
<keyword evidence="2" id="KW-0472">Membrane</keyword>
<feature type="transmembrane region" description="Helical" evidence="2">
    <location>
        <begin position="67"/>
        <end position="93"/>
    </location>
</feature>
<evidence type="ECO:0000256" key="1">
    <source>
        <dbReference type="ARBA" id="ARBA00023157"/>
    </source>
</evidence>
<dbReference type="PANTHER" id="PTHR10424:SF73">
    <property type="entry name" value="ENDOGENOUS RETROVIRUS GROUP FC1 ENV POLYPROTEIN-RELATED"/>
    <property type="match status" value="1"/>
</dbReference>
<dbReference type="EMBL" id="WEIV01028810">
    <property type="protein sequence ID" value="NWI60843.1"/>
    <property type="molecule type" value="Genomic_DNA"/>
</dbReference>
<proteinExistence type="predicted"/>
<dbReference type="AlphaFoldDB" id="A0A851CX69"/>
<comment type="caution">
    <text evidence="3">The sequence shown here is derived from an EMBL/GenBank/DDBJ whole genome shotgun (WGS) entry which is preliminary data.</text>
</comment>
<dbReference type="PANTHER" id="PTHR10424">
    <property type="entry name" value="VIRAL ENVELOPE PROTEIN"/>
    <property type="match status" value="1"/>
</dbReference>
<evidence type="ECO:0000313" key="4">
    <source>
        <dbReference type="Proteomes" id="UP000642973"/>
    </source>
</evidence>
<evidence type="ECO:0000313" key="3">
    <source>
        <dbReference type="EMBL" id="NWI60843.1"/>
    </source>
</evidence>
<feature type="non-terminal residue" evidence="3">
    <location>
        <position position="120"/>
    </location>
</feature>
<keyword evidence="2" id="KW-1133">Transmembrane helix</keyword>
<protein>
    <submittedName>
        <fullName evidence="3">ERVV2 protein</fullName>
    </submittedName>
</protein>
<sequence length="120" mass="13883">TAQMGEVCTLINTSCCTYIDQTGKIEEDIQKIWDQAKILVQDDANRGKGLWDALTSWLPNLNWIKHLFVALVSVMTMLVLICILFQCFVWCCIKSSSSYEEWKKSNVRHQVETGKYFQKI</sequence>
<dbReference type="InterPro" id="IPR018154">
    <property type="entry name" value="TLV/ENV_coat_polyprotein"/>
</dbReference>
<evidence type="ECO:0000256" key="2">
    <source>
        <dbReference type="SAM" id="Phobius"/>
    </source>
</evidence>
<organism evidence="3 4">
    <name type="scientific">Calyptomena viridis</name>
    <name type="common">Lesser green broadbill</name>
    <dbReference type="NCBI Taxonomy" id="135972"/>
    <lineage>
        <taxon>Eukaryota</taxon>
        <taxon>Metazoa</taxon>
        <taxon>Chordata</taxon>
        <taxon>Craniata</taxon>
        <taxon>Vertebrata</taxon>
        <taxon>Euteleostomi</taxon>
        <taxon>Archelosauria</taxon>
        <taxon>Archosauria</taxon>
        <taxon>Dinosauria</taxon>
        <taxon>Saurischia</taxon>
        <taxon>Theropoda</taxon>
        <taxon>Coelurosauria</taxon>
        <taxon>Aves</taxon>
        <taxon>Neognathae</taxon>
        <taxon>Neoaves</taxon>
        <taxon>Telluraves</taxon>
        <taxon>Australaves</taxon>
        <taxon>Passeriformes</taxon>
        <taxon>Eurylaimidae</taxon>
        <taxon>Calyptomena</taxon>
    </lineage>
</organism>
<reference evidence="3" key="1">
    <citation type="submission" date="2019-10" db="EMBL/GenBank/DDBJ databases">
        <title>Bird 10,000 Genomes (B10K) Project - Family phase.</title>
        <authorList>
            <person name="Zhang G."/>
        </authorList>
    </citation>
    <scope>NUCLEOTIDE SEQUENCE</scope>
    <source>
        <strain evidence="3">B10K-DU-002-55</strain>
        <tissue evidence="3">Muscle</tissue>
    </source>
</reference>
<gene>
    <name evidence="3" type="primary">Ervv2</name>
    <name evidence="3" type="ORF">CALVIR_R14618</name>
</gene>
<keyword evidence="4" id="KW-1185">Reference proteome</keyword>